<dbReference type="InterPro" id="IPR041443">
    <property type="entry name" value="Exop_C"/>
</dbReference>
<keyword evidence="4" id="KW-0346">Stress response</keyword>
<comment type="similarity">
    <text evidence="1 6">Belongs to the heat shock protein 70 family.</text>
</comment>
<dbReference type="PROSITE" id="PS01036">
    <property type="entry name" value="HSP70_3"/>
    <property type="match status" value="1"/>
</dbReference>
<dbReference type="EMBL" id="SOCP01000013">
    <property type="protein sequence ID" value="TDV44938.1"/>
    <property type="molecule type" value="Genomic_DNA"/>
</dbReference>
<dbReference type="GO" id="GO:0005524">
    <property type="term" value="F:ATP binding"/>
    <property type="evidence" value="ECO:0007669"/>
    <property type="project" value="UniProtKB-KW"/>
</dbReference>
<evidence type="ECO:0000259" key="8">
    <source>
        <dbReference type="Pfam" id="PF18559"/>
    </source>
</evidence>
<keyword evidence="5" id="KW-0143">Chaperone</keyword>
<evidence type="ECO:0000256" key="3">
    <source>
        <dbReference type="ARBA" id="ARBA00022840"/>
    </source>
</evidence>
<dbReference type="OrthoDB" id="9766019at2"/>
<dbReference type="Proteomes" id="UP000294927">
    <property type="component" value="Unassembled WGS sequence"/>
</dbReference>
<dbReference type="RefSeq" id="WP_133906514.1">
    <property type="nucleotide sequence ID" value="NZ_SOCP01000013.1"/>
</dbReference>
<dbReference type="PROSITE" id="PS00329">
    <property type="entry name" value="HSP70_2"/>
    <property type="match status" value="1"/>
</dbReference>
<feature type="domain" description="ExoP galactose-binding-like" evidence="8">
    <location>
        <begin position="507"/>
        <end position="623"/>
    </location>
</feature>
<proteinExistence type="inferred from homology"/>
<evidence type="ECO:0000313" key="10">
    <source>
        <dbReference type="Proteomes" id="UP000294927"/>
    </source>
</evidence>
<dbReference type="Gene3D" id="3.30.420.40">
    <property type="match status" value="2"/>
</dbReference>
<evidence type="ECO:0000256" key="1">
    <source>
        <dbReference type="ARBA" id="ARBA00007381"/>
    </source>
</evidence>
<dbReference type="AlphaFoldDB" id="A0A4R7V627"/>
<dbReference type="InterPro" id="IPR043129">
    <property type="entry name" value="ATPase_NBD"/>
</dbReference>
<accession>A0A4R7V627</accession>
<dbReference type="PRINTS" id="PR00301">
    <property type="entry name" value="HEATSHOCK70"/>
</dbReference>
<evidence type="ECO:0000256" key="4">
    <source>
        <dbReference type="ARBA" id="ARBA00023016"/>
    </source>
</evidence>
<dbReference type="InterPro" id="IPR013126">
    <property type="entry name" value="Hsp_70_fam"/>
</dbReference>
<keyword evidence="2 6" id="KW-0547">Nucleotide-binding</keyword>
<feature type="region of interest" description="Disordered" evidence="7">
    <location>
        <begin position="416"/>
        <end position="447"/>
    </location>
</feature>
<name>A0A4R7V627_9PSEU</name>
<evidence type="ECO:0000256" key="6">
    <source>
        <dbReference type="RuleBase" id="RU003322"/>
    </source>
</evidence>
<evidence type="ECO:0000256" key="5">
    <source>
        <dbReference type="ARBA" id="ARBA00023186"/>
    </source>
</evidence>
<evidence type="ECO:0000256" key="2">
    <source>
        <dbReference type="ARBA" id="ARBA00022741"/>
    </source>
</evidence>
<dbReference type="PANTHER" id="PTHR19375">
    <property type="entry name" value="HEAT SHOCK PROTEIN 70KDA"/>
    <property type="match status" value="1"/>
</dbReference>
<organism evidence="9 10">
    <name type="scientific">Actinophytocola oryzae</name>
    <dbReference type="NCBI Taxonomy" id="502181"/>
    <lineage>
        <taxon>Bacteria</taxon>
        <taxon>Bacillati</taxon>
        <taxon>Actinomycetota</taxon>
        <taxon>Actinomycetes</taxon>
        <taxon>Pseudonocardiales</taxon>
        <taxon>Pseudonocardiaceae</taxon>
    </lineage>
</organism>
<comment type="caution">
    <text evidence="9">The sequence shown here is derived from an EMBL/GenBank/DDBJ whole genome shotgun (WGS) entry which is preliminary data.</text>
</comment>
<dbReference type="Pfam" id="PF00012">
    <property type="entry name" value="HSP70"/>
    <property type="match status" value="1"/>
</dbReference>
<dbReference type="GO" id="GO:0140662">
    <property type="term" value="F:ATP-dependent protein folding chaperone"/>
    <property type="evidence" value="ECO:0007669"/>
    <property type="project" value="InterPro"/>
</dbReference>
<keyword evidence="10" id="KW-1185">Reference proteome</keyword>
<dbReference type="Gene3D" id="2.60.120.430">
    <property type="entry name" value="Galactose-binding lectin"/>
    <property type="match status" value="1"/>
</dbReference>
<protein>
    <submittedName>
        <fullName evidence="9">Hsp70 protein</fullName>
    </submittedName>
</protein>
<dbReference type="Gene3D" id="3.90.640.10">
    <property type="entry name" value="Actin, Chain A, domain 4"/>
    <property type="match status" value="1"/>
</dbReference>
<evidence type="ECO:0000256" key="7">
    <source>
        <dbReference type="SAM" id="MobiDB-lite"/>
    </source>
</evidence>
<reference evidence="9 10" key="1">
    <citation type="submission" date="2019-03" db="EMBL/GenBank/DDBJ databases">
        <title>Genomic Encyclopedia of Archaeal and Bacterial Type Strains, Phase II (KMG-II): from individual species to whole genera.</title>
        <authorList>
            <person name="Goeker M."/>
        </authorList>
    </citation>
    <scope>NUCLEOTIDE SEQUENCE [LARGE SCALE GENOMIC DNA]</scope>
    <source>
        <strain evidence="9 10">DSM 45499</strain>
    </source>
</reference>
<gene>
    <name evidence="9" type="ORF">CLV71_113197</name>
</gene>
<dbReference type="Pfam" id="PF18559">
    <property type="entry name" value="Exop_C"/>
    <property type="match status" value="1"/>
</dbReference>
<dbReference type="SUPFAM" id="SSF53067">
    <property type="entry name" value="Actin-like ATPase domain"/>
    <property type="match status" value="2"/>
</dbReference>
<dbReference type="InterPro" id="IPR018181">
    <property type="entry name" value="Heat_shock_70_CS"/>
</dbReference>
<sequence>MPYGVGIDLGTSFTSAAVLAPDGTKMVALSPDVVTPSVAYATPGGGLLTGDAAEQAARGGEANRVARGFKRRLGDPTPLVLGGAAYSPAALMAAQLRDVLGRVSTLLGEPPSTVVLTCPAIWGPYRQEHFAEVPRLAGVPASRLITEPEAAATHYSVERRLGDGEVVAVYDLGGGTFDSTILRMRAHGMEILGTPEGIEHLGGVDFDETLLAHVDERLGGAIGTLDRSDPAQARALADIRAVCVRAKEELSTEPDVELTVPLPSGPRQLLVTRLQFNEMIRPAVRLTTDGLRRTIASAGLRPEELSAILLAGGSSRIPLVEQLVRDEFGTPVRAALHPKFTVALGAAAVSSRPATASASRGLAVGTNAETAEIPRTVSVTPRTGRGRRRRWQVPTVAAALVVVAAVIGTLVATNEPSPSPGLDVAAGSTSTSDSPAPSLAPPVGGTATTSKKTAAVALPTLWVFDGGPVAPFHSLIASTDNWAGIDFGEGGASQHPISAMPDEAGDLRVRWAGGSPGQIYLQNIADARDLTSYVDNGGALVFDTVVHTPPAARTTVAVHCIYPCAAEVEATALFRGLPTEQKTTLRIPLSCFVDKGLDAEMVNTPFLVYTAGVFDATFSDVRWEAHVSDATPCKDLT</sequence>
<evidence type="ECO:0000313" key="9">
    <source>
        <dbReference type="EMBL" id="TDV44938.1"/>
    </source>
</evidence>
<keyword evidence="3 6" id="KW-0067">ATP-binding</keyword>